<feature type="region of interest" description="Disordered" evidence="8">
    <location>
        <begin position="700"/>
        <end position="801"/>
    </location>
</feature>
<feature type="compositionally biased region" description="Basic and acidic residues" evidence="8">
    <location>
        <begin position="775"/>
        <end position="786"/>
    </location>
</feature>
<feature type="compositionally biased region" description="Polar residues" evidence="8">
    <location>
        <begin position="204"/>
        <end position="224"/>
    </location>
</feature>
<dbReference type="RefSeq" id="XP_008714645.1">
    <property type="nucleotide sequence ID" value="XM_008716423.1"/>
</dbReference>
<feature type="compositionally biased region" description="Polar residues" evidence="8">
    <location>
        <begin position="609"/>
        <end position="619"/>
    </location>
</feature>
<dbReference type="Proteomes" id="UP000030752">
    <property type="component" value="Unassembled WGS sequence"/>
</dbReference>
<dbReference type="InterPro" id="IPR036859">
    <property type="entry name" value="CAP-Gly_dom_sf"/>
</dbReference>
<evidence type="ECO:0000256" key="2">
    <source>
        <dbReference type="ARBA" id="ARBA00022490"/>
    </source>
</evidence>
<proteinExistence type="predicted"/>
<comment type="subcellular location">
    <subcellularLocation>
        <location evidence="1">Cytoplasm</location>
        <location evidence="1">Cytoskeleton</location>
    </subcellularLocation>
</comment>
<protein>
    <recommendedName>
        <fullName evidence="9">CAP-Gly domain-containing protein</fullName>
    </recommendedName>
</protein>
<dbReference type="GO" id="GO:0005874">
    <property type="term" value="C:microtubule"/>
    <property type="evidence" value="ECO:0007669"/>
    <property type="project" value="UniProtKB-KW"/>
</dbReference>
<feature type="compositionally biased region" description="Polar residues" evidence="8">
    <location>
        <begin position="462"/>
        <end position="471"/>
    </location>
</feature>
<dbReference type="STRING" id="1220924.W2S4P4"/>
<feature type="compositionally biased region" description="Basic and acidic residues" evidence="8">
    <location>
        <begin position="649"/>
        <end position="672"/>
    </location>
</feature>
<dbReference type="SMART" id="SM01052">
    <property type="entry name" value="CAP_GLY"/>
    <property type="match status" value="1"/>
</dbReference>
<feature type="region of interest" description="Disordered" evidence="8">
    <location>
        <begin position="82"/>
        <end position="276"/>
    </location>
</feature>
<dbReference type="HOGENOM" id="CLU_003115_0_0_1"/>
<keyword evidence="11" id="KW-1185">Reference proteome</keyword>
<evidence type="ECO:0000313" key="11">
    <source>
        <dbReference type="Proteomes" id="UP000030752"/>
    </source>
</evidence>
<feature type="compositionally biased region" description="Basic and acidic residues" evidence="8">
    <location>
        <begin position="259"/>
        <end position="276"/>
    </location>
</feature>
<dbReference type="InterPro" id="IPR000938">
    <property type="entry name" value="CAP-Gly_domain"/>
</dbReference>
<feature type="region of interest" description="Disordered" evidence="8">
    <location>
        <begin position="440"/>
        <end position="474"/>
    </location>
</feature>
<keyword evidence="5 7" id="KW-0175">Coiled coil</keyword>
<evidence type="ECO:0000256" key="6">
    <source>
        <dbReference type="ARBA" id="ARBA00023212"/>
    </source>
</evidence>
<keyword evidence="3" id="KW-0493">Microtubule</keyword>
<feature type="compositionally biased region" description="Polar residues" evidence="8">
    <location>
        <begin position="95"/>
        <end position="126"/>
    </location>
</feature>
<dbReference type="SUPFAM" id="SSF74924">
    <property type="entry name" value="Cap-Gly domain"/>
    <property type="match status" value="1"/>
</dbReference>
<keyword evidence="6" id="KW-0206">Cytoskeleton</keyword>
<dbReference type="Pfam" id="PF16641">
    <property type="entry name" value="CLIP1_ZNF"/>
    <property type="match status" value="2"/>
</dbReference>
<reference evidence="10 11" key="1">
    <citation type="submission" date="2013-03" db="EMBL/GenBank/DDBJ databases">
        <title>The Genome Sequence of Phialophora europaea CBS 101466.</title>
        <authorList>
            <consortium name="The Broad Institute Genomics Platform"/>
            <person name="Cuomo C."/>
            <person name="de Hoog S."/>
            <person name="Gorbushina A."/>
            <person name="Walker B."/>
            <person name="Young S.K."/>
            <person name="Zeng Q."/>
            <person name="Gargeya S."/>
            <person name="Fitzgerald M."/>
            <person name="Haas B."/>
            <person name="Abouelleil A."/>
            <person name="Allen A.W."/>
            <person name="Alvarado L."/>
            <person name="Arachchi H.M."/>
            <person name="Berlin A.M."/>
            <person name="Chapman S.B."/>
            <person name="Gainer-Dewar J."/>
            <person name="Goldberg J."/>
            <person name="Griggs A."/>
            <person name="Gujja S."/>
            <person name="Hansen M."/>
            <person name="Howarth C."/>
            <person name="Imamovic A."/>
            <person name="Ireland A."/>
            <person name="Larimer J."/>
            <person name="McCowan C."/>
            <person name="Murphy C."/>
            <person name="Pearson M."/>
            <person name="Poon T.W."/>
            <person name="Priest M."/>
            <person name="Roberts A."/>
            <person name="Saif S."/>
            <person name="Shea T."/>
            <person name="Sisk P."/>
            <person name="Sykes S."/>
            <person name="Wortman J."/>
            <person name="Nusbaum C."/>
            <person name="Birren B."/>
        </authorList>
    </citation>
    <scope>NUCLEOTIDE SEQUENCE [LARGE SCALE GENOMIC DNA]</scope>
    <source>
        <strain evidence="10 11">CBS 101466</strain>
    </source>
</reference>
<dbReference type="GeneID" id="19969406"/>
<evidence type="ECO:0000256" key="7">
    <source>
        <dbReference type="SAM" id="Coils"/>
    </source>
</evidence>
<feature type="compositionally biased region" description="Pro residues" evidence="8">
    <location>
        <begin position="759"/>
        <end position="773"/>
    </location>
</feature>
<feature type="domain" description="CAP-Gly" evidence="9">
    <location>
        <begin position="26"/>
        <end position="72"/>
    </location>
</feature>
<dbReference type="AlphaFoldDB" id="W2S4P4"/>
<dbReference type="PANTHER" id="PTHR18916">
    <property type="entry name" value="DYNACTIN 1-RELATED MICROTUBULE-BINDING"/>
    <property type="match status" value="1"/>
</dbReference>
<evidence type="ECO:0000259" key="9">
    <source>
        <dbReference type="PROSITE" id="PS50245"/>
    </source>
</evidence>
<dbReference type="Gene3D" id="2.30.30.190">
    <property type="entry name" value="CAP Gly-rich-like domain"/>
    <property type="match status" value="1"/>
</dbReference>
<evidence type="ECO:0000256" key="4">
    <source>
        <dbReference type="ARBA" id="ARBA00022737"/>
    </source>
</evidence>
<evidence type="ECO:0000256" key="3">
    <source>
        <dbReference type="ARBA" id="ARBA00022701"/>
    </source>
</evidence>
<dbReference type="PROSITE" id="PS50245">
    <property type="entry name" value="CAP_GLY_2"/>
    <property type="match status" value="1"/>
</dbReference>
<gene>
    <name evidence="10" type="ORF">HMPREF1541_02067</name>
</gene>
<organism evidence="10 11">
    <name type="scientific">Cyphellophora europaea (strain CBS 101466)</name>
    <name type="common">Phialophora europaea</name>
    <dbReference type="NCBI Taxonomy" id="1220924"/>
    <lineage>
        <taxon>Eukaryota</taxon>
        <taxon>Fungi</taxon>
        <taxon>Dikarya</taxon>
        <taxon>Ascomycota</taxon>
        <taxon>Pezizomycotina</taxon>
        <taxon>Eurotiomycetes</taxon>
        <taxon>Chaetothyriomycetidae</taxon>
        <taxon>Chaetothyriales</taxon>
        <taxon>Cyphellophoraceae</taxon>
        <taxon>Cyphellophora</taxon>
    </lineage>
</organism>
<dbReference type="EMBL" id="KB822718">
    <property type="protein sequence ID" value="ETN42909.1"/>
    <property type="molecule type" value="Genomic_DNA"/>
</dbReference>
<feature type="compositionally biased region" description="Acidic residues" evidence="8">
    <location>
        <begin position="231"/>
        <end position="242"/>
    </location>
</feature>
<accession>W2S4P4</accession>
<keyword evidence="2" id="KW-0963">Cytoplasm</keyword>
<dbReference type="VEuPathDB" id="FungiDB:HMPREF1541_02067"/>
<evidence type="ECO:0000313" key="10">
    <source>
        <dbReference type="EMBL" id="ETN42909.1"/>
    </source>
</evidence>
<sequence length="831" mass="89858">MAQSNLKIGDAVTVPGDMFGTVKFIGRVANKKGTFAGVQLATEFAPRGKNSGDVEGKQYFTTTIPGSGIFLPVEKAVKRPPIPNANGGSALRTPGTPTRLSSFNVGGRTPGTTSKPNFSQSVNAAGNFNAMRAGAASPGLKPPMRRESLPRPQSPLRKSASPVKTGLATPKSRPGAPGLARSQVGGPGGYRSAGPKPSLGGGNKFSQSLRAASMASTLTTQSEDSLGPEPSFDEVPEEEAEDTPTPTPSGAAKQPGEAQPDRLHQEEKAHLQKMLDEKDRALREQNNSIAEMERNLTELQKLVPGLSDGFSPAPRSRMQQDIEDEDLPRDVAALRGALREKNEKIKLLTAEFDNNRADFRSTIDTLEMASTETERVYEKRVDELLEEVRHLQDRSEDVDSVAQQLRQLEELVQELEEGLEDARRGEAEARGEVEFLRGEVERSRSELRRERERKRTEEQLNGYGNSESGPNYDQERLDEMNSQLDSKDDEIRGLKAIIRTLQTTEAAIPKANGVKTALPRNESGDLRDGDGNHLSMQQQIHDLEALLQQKTAHQEELENEVTKLRNSVQFGKFPMTGHTAFGLRSGGNGYNSRPNSGYADNKDKDKHVSTGTQGSQKTVVLSPKIGEHGSGNQWHDADEETGSPSRGGRGGEDQDALGHKRQVSDTEVHSEASESSATAWCEICEESGHDILSCKNMMGSGGAVQDDRSHMRNKQSESMPAPLMSRKSTKDSVQTVTGNGASNGDGRGNGALVHTSAPSSPPDSELPPPPPPARNDSDDSKRELKMPIEGTGAQAGMWAGKSTGVIDPDKWCALCERDGHESVDCPIEDAF</sequence>
<evidence type="ECO:0000256" key="8">
    <source>
        <dbReference type="SAM" id="MobiDB-lite"/>
    </source>
</evidence>
<dbReference type="Pfam" id="PF01302">
    <property type="entry name" value="CAP_GLY"/>
    <property type="match status" value="1"/>
</dbReference>
<keyword evidence="4" id="KW-0677">Repeat</keyword>
<name>W2S4P4_CYPE1</name>
<evidence type="ECO:0000256" key="1">
    <source>
        <dbReference type="ARBA" id="ARBA00004245"/>
    </source>
</evidence>
<feature type="compositionally biased region" description="Basic and acidic residues" evidence="8">
    <location>
        <begin position="440"/>
        <end position="458"/>
    </location>
</feature>
<dbReference type="OrthoDB" id="2130750at2759"/>
<dbReference type="InParanoid" id="W2S4P4"/>
<dbReference type="PANTHER" id="PTHR18916:SF83">
    <property type="entry name" value="TIP ELONGATION PROTEIN 1"/>
    <property type="match status" value="1"/>
</dbReference>
<feature type="region of interest" description="Disordered" evidence="8">
    <location>
        <begin position="581"/>
        <end position="674"/>
    </location>
</feature>
<evidence type="ECO:0000256" key="5">
    <source>
        <dbReference type="ARBA" id="ARBA00023054"/>
    </source>
</evidence>
<feature type="compositionally biased region" description="Polar residues" evidence="8">
    <location>
        <begin position="731"/>
        <end position="740"/>
    </location>
</feature>
<dbReference type="eggNOG" id="KOG4568">
    <property type="taxonomic scope" value="Eukaryota"/>
</dbReference>
<dbReference type="InterPro" id="IPR032108">
    <property type="entry name" value="CLIP1_ZNF"/>
</dbReference>
<feature type="coiled-coil region" evidence="7">
    <location>
        <begin position="536"/>
        <end position="567"/>
    </location>
</feature>